<gene>
    <name evidence="2" type="primary">LOC114335044</name>
</gene>
<evidence type="ECO:0000313" key="2">
    <source>
        <dbReference type="RefSeq" id="XP_028141000.1"/>
    </source>
</evidence>
<feature type="domain" description="DDE-1" evidence="1">
    <location>
        <begin position="8"/>
        <end position="130"/>
    </location>
</feature>
<sequence>MTQVRIISTNDNSLPPVFVFPPICCDKLRMMAGTVHGVIGRAYESGWMATENFVLVQIFFKDNVRCDNEHSVLLLTHNHDSHLSLDLQRVSFFRGHGITILTLSPHTSNYLQYLYRCVFGQFKKYYSQLMDVHHSSETLSIYSVPELSSKAWDRAATPENV</sequence>
<dbReference type="RefSeq" id="XP_028141000.1">
    <property type="nucleotide sequence ID" value="XM_028285199.1"/>
</dbReference>
<name>A0A6P7G938_DIAVI</name>
<proteinExistence type="predicted"/>
<protein>
    <submittedName>
        <fullName evidence="2">Uncharacterized protein LOC114335044</fullName>
    </submittedName>
</protein>
<accession>A0A6P7G938</accession>
<dbReference type="Pfam" id="PF03184">
    <property type="entry name" value="DDE_1"/>
    <property type="match status" value="1"/>
</dbReference>
<evidence type="ECO:0000259" key="1">
    <source>
        <dbReference type="Pfam" id="PF03184"/>
    </source>
</evidence>
<reference evidence="2" key="1">
    <citation type="submission" date="2025-08" db="UniProtKB">
        <authorList>
            <consortium name="RefSeq"/>
        </authorList>
    </citation>
    <scope>IDENTIFICATION</scope>
    <source>
        <tissue evidence="2">Whole insect</tissue>
    </source>
</reference>
<dbReference type="InterPro" id="IPR004875">
    <property type="entry name" value="DDE_SF_endonuclease_dom"/>
</dbReference>
<dbReference type="AlphaFoldDB" id="A0A6P7G938"/>
<organism evidence="2">
    <name type="scientific">Diabrotica virgifera virgifera</name>
    <name type="common">western corn rootworm</name>
    <dbReference type="NCBI Taxonomy" id="50390"/>
    <lineage>
        <taxon>Eukaryota</taxon>
        <taxon>Metazoa</taxon>
        <taxon>Ecdysozoa</taxon>
        <taxon>Arthropoda</taxon>
        <taxon>Hexapoda</taxon>
        <taxon>Insecta</taxon>
        <taxon>Pterygota</taxon>
        <taxon>Neoptera</taxon>
        <taxon>Endopterygota</taxon>
        <taxon>Coleoptera</taxon>
        <taxon>Polyphaga</taxon>
        <taxon>Cucujiformia</taxon>
        <taxon>Chrysomeloidea</taxon>
        <taxon>Chrysomelidae</taxon>
        <taxon>Galerucinae</taxon>
        <taxon>Diabroticina</taxon>
        <taxon>Diabroticites</taxon>
        <taxon>Diabrotica</taxon>
    </lineage>
</organism>
<dbReference type="GO" id="GO:0003676">
    <property type="term" value="F:nucleic acid binding"/>
    <property type="evidence" value="ECO:0007669"/>
    <property type="project" value="InterPro"/>
</dbReference>
<dbReference type="InParanoid" id="A0A6P7G938"/>